<dbReference type="Pfam" id="PF04131">
    <property type="entry name" value="NanE"/>
    <property type="match status" value="1"/>
</dbReference>
<dbReference type="PANTHER" id="PTHR36204:SF1">
    <property type="entry name" value="N-ACETYLMANNOSAMINE-6-PHOSPHATE 2-EPIMERASE-RELATED"/>
    <property type="match status" value="1"/>
</dbReference>
<evidence type="ECO:0000256" key="2">
    <source>
        <dbReference type="ARBA" id="ARBA00002147"/>
    </source>
</evidence>
<accession>A0A6N8HW50</accession>
<keyword evidence="6 7" id="KW-0119">Carbohydrate metabolism</keyword>
<dbReference type="NCBIfam" id="NF002231">
    <property type="entry name" value="PRK01130.1"/>
    <property type="match status" value="1"/>
</dbReference>
<evidence type="ECO:0000256" key="6">
    <source>
        <dbReference type="ARBA" id="ARBA00023277"/>
    </source>
</evidence>
<dbReference type="InterPro" id="IPR013785">
    <property type="entry name" value="Aldolase_TIM"/>
</dbReference>
<organism evidence="8 10">
    <name type="scientific">Caproicibacter fermentans</name>
    <dbReference type="NCBI Taxonomy" id="2576756"/>
    <lineage>
        <taxon>Bacteria</taxon>
        <taxon>Bacillati</taxon>
        <taxon>Bacillota</taxon>
        <taxon>Clostridia</taxon>
        <taxon>Eubacteriales</taxon>
        <taxon>Acutalibacteraceae</taxon>
        <taxon>Caproicibacter</taxon>
    </lineage>
</organism>
<dbReference type="UniPathway" id="UPA00629">
    <property type="reaction ID" value="UER00682"/>
</dbReference>
<gene>
    <name evidence="7 8" type="primary">nanE</name>
    <name evidence="8" type="ORF">CAFE_07150</name>
    <name evidence="9" type="ORF">HCR03_07200</name>
</gene>
<reference evidence="8 10" key="1">
    <citation type="submission" date="2019-09" db="EMBL/GenBank/DDBJ databases">
        <title>Genome sequence of Clostridium sp. EA1.</title>
        <authorList>
            <person name="Poehlein A."/>
            <person name="Bengelsdorf F.R."/>
            <person name="Daniel R."/>
        </authorList>
    </citation>
    <scope>NUCLEOTIDE SEQUENCE [LARGE SCALE GENOMIC DNA]</scope>
    <source>
        <strain evidence="8 10">EA1</strain>
    </source>
</reference>
<comment type="similarity">
    <text evidence="4 7">Belongs to the NanE family.</text>
</comment>
<dbReference type="Proteomes" id="UP000515909">
    <property type="component" value="Chromosome"/>
</dbReference>
<dbReference type="GO" id="GO:0047465">
    <property type="term" value="F:N-acylglucosamine-6-phosphate 2-epimerase activity"/>
    <property type="evidence" value="ECO:0007669"/>
    <property type="project" value="UniProtKB-EC"/>
</dbReference>
<keyword evidence="10" id="KW-1185">Reference proteome</keyword>
<evidence type="ECO:0000256" key="3">
    <source>
        <dbReference type="ARBA" id="ARBA00005081"/>
    </source>
</evidence>
<evidence type="ECO:0000256" key="7">
    <source>
        <dbReference type="HAMAP-Rule" id="MF_01235"/>
    </source>
</evidence>
<dbReference type="HAMAP" id="MF_01235">
    <property type="entry name" value="ManNAc6P_epimer"/>
    <property type="match status" value="1"/>
</dbReference>
<dbReference type="GO" id="GO:0005975">
    <property type="term" value="P:carbohydrate metabolic process"/>
    <property type="evidence" value="ECO:0007669"/>
    <property type="project" value="UniProtKB-UniRule"/>
</dbReference>
<dbReference type="SUPFAM" id="SSF51366">
    <property type="entry name" value="Ribulose-phoshate binding barrel"/>
    <property type="match status" value="1"/>
</dbReference>
<dbReference type="OrthoDB" id="9781704at2"/>
<dbReference type="InterPro" id="IPR007260">
    <property type="entry name" value="NanE"/>
</dbReference>
<dbReference type="RefSeq" id="WP_066643986.1">
    <property type="nucleotide sequence ID" value="NZ_CP060286.1"/>
</dbReference>
<dbReference type="CDD" id="cd04729">
    <property type="entry name" value="NanE"/>
    <property type="match status" value="1"/>
</dbReference>
<dbReference type="AlphaFoldDB" id="A0A6N8HW50"/>
<dbReference type="GO" id="GO:0019262">
    <property type="term" value="P:N-acetylneuraminate catabolic process"/>
    <property type="evidence" value="ECO:0007669"/>
    <property type="project" value="UniProtKB-UniRule"/>
</dbReference>
<name>A0A6N8HW50_9FIRM</name>
<reference evidence="9 11" key="2">
    <citation type="submission" date="2020-08" db="EMBL/GenBank/DDBJ databases">
        <title>The isolate Caproiciproducens sp. 7D4C2 produces n-caproate at mildly acidic conditions from hexoses: genome and rBOX comparison with related strains and chain-elongating bacteria.</title>
        <authorList>
            <person name="Esquivel-Elizondo S."/>
            <person name="Bagci C."/>
            <person name="Temovska M."/>
            <person name="Jeon B.S."/>
            <person name="Bessarab I."/>
            <person name="Williams R.B.H."/>
            <person name="Huson D.H."/>
            <person name="Angenent L.T."/>
        </authorList>
    </citation>
    <scope>NUCLEOTIDE SEQUENCE [LARGE SCALE GENOMIC DNA]</scope>
    <source>
        <strain evidence="9 11">7D4C2</strain>
    </source>
</reference>
<evidence type="ECO:0000313" key="11">
    <source>
        <dbReference type="Proteomes" id="UP000515909"/>
    </source>
</evidence>
<dbReference type="PANTHER" id="PTHR36204">
    <property type="entry name" value="N-ACETYLMANNOSAMINE-6-PHOSPHATE 2-EPIMERASE-RELATED"/>
    <property type="match status" value="1"/>
</dbReference>
<dbReference type="FunFam" id="3.20.20.70:FF:000035">
    <property type="entry name" value="Putative N-acetylmannosamine-6-phosphate 2-epimerase"/>
    <property type="match status" value="1"/>
</dbReference>
<evidence type="ECO:0000313" key="10">
    <source>
        <dbReference type="Proteomes" id="UP000469440"/>
    </source>
</evidence>
<comment type="catalytic activity">
    <reaction evidence="1 7">
        <text>an N-acyl-D-glucosamine 6-phosphate = an N-acyl-D-mannosamine 6-phosphate</text>
        <dbReference type="Rhea" id="RHEA:23932"/>
        <dbReference type="ChEBI" id="CHEBI:57599"/>
        <dbReference type="ChEBI" id="CHEBI:57666"/>
        <dbReference type="EC" id="5.1.3.9"/>
    </reaction>
</comment>
<proteinExistence type="inferred from homology"/>
<dbReference type="Proteomes" id="UP000469440">
    <property type="component" value="Unassembled WGS sequence"/>
</dbReference>
<comment type="function">
    <text evidence="2 7">Converts N-acetylmannosamine-6-phosphate (ManNAc-6-P) to N-acetylglucosamine-6-phosphate (GlcNAc-6-P).</text>
</comment>
<evidence type="ECO:0000313" key="8">
    <source>
        <dbReference type="EMBL" id="MVB10044.1"/>
    </source>
</evidence>
<evidence type="ECO:0000256" key="5">
    <source>
        <dbReference type="ARBA" id="ARBA00023235"/>
    </source>
</evidence>
<dbReference type="EMBL" id="VWXL01000014">
    <property type="protein sequence ID" value="MVB10044.1"/>
    <property type="molecule type" value="Genomic_DNA"/>
</dbReference>
<protein>
    <recommendedName>
        <fullName evidence="7">Putative N-acetylmannosamine-6-phosphate 2-epimerase</fullName>
        <ecNumber evidence="7">5.1.3.9</ecNumber>
    </recommendedName>
    <alternativeName>
        <fullName evidence="7">ManNAc-6-P epimerase</fullName>
    </alternativeName>
</protein>
<evidence type="ECO:0000313" key="9">
    <source>
        <dbReference type="EMBL" id="QNK42009.1"/>
    </source>
</evidence>
<dbReference type="GO" id="GO:0005829">
    <property type="term" value="C:cytosol"/>
    <property type="evidence" value="ECO:0007669"/>
    <property type="project" value="TreeGrafter"/>
</dbReference>
<accession>A0A7G8TEG8</accession>
<dbReference type="InterPro" id="IPR011060">
    <property type="entry name" value="RibuloseP-bd_barrel"/>
</dbReference>
<comment type="pathway">
    <text evidence="3 7">Amino-sugar metabolism; N-acetylneuraminate degradation; D-fructose 6-phosphate from N-acetylneuraminate: step 3/5.</text>
</comment>
<keyword evidence="5 7" id="KW-0413">Isomerase</keyword>
<evidence type="ECO:0000256" key="1">
    <source>
        <dbReference type="ARBA" id="ARBA00000056"/>
    </source>
</evidence>
<dbReference type="EC" id="5.1.3.9" evidence="7"/>
<dbReference type="GO" id="GO:0006053">
    <property type="term" value="P:N-acetylmannosamine catabolic process"/>
    <property type="evidence" value="ECO:0007669"/>
    <property type="project" value="TreeGrafter"/>
</dbReference>
<dbReference type="EMBL" id="CP060286">
    <property type="protein sequence ID" value="QNK42009.1"/>
    <property type="molecule type" value="Genomic_DNA"/>
</dbReference>
<dbReference type="KEGG" id="cfem:HCR03_07200"/>
<dbReference type="Gene3D" id="3.20.20.70">
    <property type="entry name" value="Aldolase class I"/>
    <property type="match status" value="1"/>
</dbReference>
<evidence type="ECO:0000256" key="4">
    <source>
        <dbReference type="ARBA" id="ARBA00007439"/>
    </source>
</evidence>
<sequence length="231" mass="25450">MKKNEVLNRLRGGLVVSCQALETEPLHSPKIMARMASAAQEGGAVGIRANSPDDIAEIRRAVDLPIIGLHKVDYPDSEVYLTPTMKEVDGLVKVGADIIAVDATARMRPGRLTLREFFTAVKQKYPDRIFMADTSCYEEGVEAKALGFDLVGTTLSGYTEYTRDVKLPNFDLMKKYAETLGLPIVAEGGIWTPEQLRAAFDLGVWTAVVGTAITRPREITRRFVDAMRVFG</sequence>